<dbReference type="EMBL" id="FNKP01000001">
    <property type="protein sequence ID" value="SDQ63126.1"/>
    <property type="molecule type" value="Genomic_DNA"/>
</dbReference>
<accession>A0A1H1CHG0</accession>
<evidence type="ECO:0000313" key="1">
    <source>
        <dbReference type="EMBL" id="SDQ63126.1"/>
    </source>
</evidence>
<keyword evidence="2" id="KW-1185">Reference proteome</keyword>
<sequence>MLEDVSSMKFRHWIIAGSVPLYIGRMARFRAGFNASMIAFLLKANAASKTTTAAHRAAVESVW</sequence>
<reference evidence="2" key="1">
    <citation type="submission" date="2016-10" db="EMBL/GenBank/DDBJ databases">
        <authorList>
            <person name="Varghese N."/>
        </authorList>
    </citation>
    <scope>NUCLEOTIDE SEQUENCE [LARGE SCALE GENOMIC DNA]</scope>
    <source>
        <strain evidence="2">GAS106B</strain>
    </source>
</reference>
<organism evidence="1 2">
    <name type="scientific">Paraburkholderia fungorum</name>
    <dbReference type="NCBI Taxonomy" id="134537"/>
    <lineage>
        <taxon>Bacteria</taxon>
        <taxon>Pseudomonadati</taxon>
        <taxon>Pseudomonadota</taxon>
        <taxon>Betaproteobacteria</taxon>
        <taxon>Burkholderiales</taxon>
        <taxon>Burkholderiaceae</taxon>
        <taxon>Paraburkholderia</taxon>
    </lineage>
</organism>
<dbReference type="AlphaFoldDB" id="A0A1H1CHG0"/>
<gene>
    <name evidence="1" type="ORF">SAMN05443245_2136</name>
</gene>
<proteinExistence type="predicted"/>
<protein>
    <submittedName>
        <fullName evidence="1">Uncharacterized protein</fullName>
    </submittedName>
</protein>
<dbReference type="Proteomes" id="UP000183487">
    <property type="component" value="Unassembled WGS sequence"/>
</dbReference>
<evidence type="ECO:0000313" key="2">
    <source>
        <dbReference type="Proteomes" id="UP000183487"/>
    </source>
</evidence>
<name>A0A1H1CHG0_9BURK</name>